<dbReference type="eggNOG" id="COG0436">
    <property type="taxonomic scope" value="Bacteria"/>
</dbReference>
<proteinExistence type="inferred from homology"/>
<accession>J9A613</accession>
<dbReference type="AlphaFoldDB" id="J9A613"/>
<evidence type="ECO:0000256" key="6">
    <source>
        <dbReference type="ARBA" id="ARBA00022898"/>
    </source>
</evidence>
<comment type="similarity">
    <text evidence="2">Belongs to the class-I pyridoxal-phosphate-dependent aminotransferase family.</text>
</comment>
<dbReference type="InterPro" id="IPR015422">
    <property type="entry name" value="PyrdxlP-dep_Trfase_small"/>
</dbReference>
<keyword evidence="5 7" id="KW-0808">Transferase</keyword>
<evidence type="ECO:0000256" key="3">
    <source>
        <dbReference type="ARBA" id="ARBA00012753"/>
    </source>
</evidence>
<dbReference type="SUPFAM" id="SSF53383">
    <property type="entry name" value="PLP-dependent transferases"/>
    <property type="match status" value="1"/>
</dbReference>
<evidence type="ECO:0000256" key="4">
    <source>
        <dbReference type="ARBA" id="ARBA00022576"/>
    </source>
</evidence>
<evidence type="ECO:0000313" key="7">
    <source>
        <dbReference type="EMBL" id="EJW21830.1"/>
    </source>
</evidence>
<dbReference type="EC" id="2.6.1.1" evidence="3"/>
<dbReference type="Gene3D" id="3.90.1150.10">
    <property type="entry name" value="Aspartate Aminotransferase, domain 1"/>
    <property type="match status" value="1"/>
</dbReference>
<dbReference type="GO" id="GO:0006520">
    <property type="term" value="P:amino acid metabolic process"/>
    <property type="evidence" value="ECO:0007669"/>
    <property type="project" value="InterPro"/>
</dbReference>
<keyword evidence="6" id="KW-0663">Pyridoxal phosphate</keyword>
<comment type="caution">
    <text evidence="7">The sequence shown here is derived from an EMBL/GenBank/DDBJ whole genome shotgun (WGS) entry which is preliminary data.</text>
</comment>
<dbReference type="GO" id="GO:0004069">
    <property type="term" value="F:L-aspartate:2-oxoglutarate aminotransferase activity"/>
    <property type="evidence" value="ECO:0007669"/>
    <property type="project" value="UniProtKB-EC"/>
</dbReference>
<dbReference type="InterPro" id="IPR050596">
    <property type="entry name" value="AspAT/PAT-like"/>
</dbReference>
<evidence type="ECO:0000256" key="2">
    <source>
        <dbReference type="ARBA" id="ARBA00007441"/>
    </source>
</evidence>
<comment type="cofactor">
    <cofactor evidence="1">
        <name>pyridoxal 5'-phosphate</name>
        <dbReference type="ChEBI" id="CHEBI:597326"/>
    </cofactor>
</comment>
<evidence type="ECO:0000256" key="5">
    <source>
        <dbReference type="ARBA" id="ARBA00022679"/>
    </source>
</evidence>
<gene>
    <name evidence="7" type="ORF">IMCC14465_02240</name>
</gene>
<evidence type="ECO:0000313" key="8">
    <source>
        <dbReference type="Proteomes" id="UP000004836"/>
    </source>
</evidence>
<dbReference type="Proteomes" id="UP000004836">
    <property type="component" value="Unassembled WGS sequence"/>
</dbReference>
<organism evidence="7 8">
    <name type="scientific">alpha proteobacterium IMCC14465</name>
    <dbReference type="NCBI Taxonomy" id="1220535"/>
    <lineage>
        <taxon>Bacteria</taxon>
        <taxon>Pseudomonadati</taxon>
        <taxon>Pseudomonadota</taxon>
        <taxon>Alphaproteobacteria</taxon>
        <taxon>PS1 clade</taxon>
    </lineage>
</organism>
<evidence type="ECO:0000256" key="1">
    <source>
        <dbReference type="ARBA" id="ARBA00001933"/>
    </source>
</evidence>
<name>J9A613_9PROT</name>
<keyword evidence="4 7" id="KW-0032">Aminotransferase</keyword>
<keyword evidence="8" id="KW-1185">Reference proteome</keyword>
<dbReference type="EMBL" id="ALYF01000002">
    <property type="protein sequence ID" value="EJW21830.1"/>
    <property type="molecule type" value="Genomic_DNA"/>
</dbReference>
<protein>
    <recommendedName>
        <fullName evidence="3">aspartate transaminase</fullName>
        <ecNumber evidence="3">2.6.1.1</ecNumber>
    </recommendedName>
</protein>
<dbReference type="PANTHER" id="PTHR46383">
    <property type="entry name" value="ASPARTATE AMINOTRANSFERASE"/>
    <property type="match status" value="1"/>
</dbReference>
<dbReference type="PANTHER" id="PTHR46383:SF1">
    <property type="entry name" value="ASPARTATE AMINOTRANSFERASE"/>
    <property type="match status" value="1"/>
</dbReference>
<sequence length="69" mass="8058">MRIYGLYRQLLESATFCKQLLEEAQVAATPGMDFDRERGAHFVRLSYARSADEINRAVDRLNMFLARFQ</sequence>
<dbReference type="InterPro" id="IPR015424">
    <property type="entry name" value="PyrdxlP-dep_Trfase"/>
</dbReference>
<reference evidence="7 8" key="1">
    <citation type="journal article" date="2012" name="J. Bacteriol.">
        <title>Genome Sequence of Strain IMCC14465, Isolated from the East Sea, Belonging to the PS1 Clade of Alphaproteobacteria.</title>
        <authorList>
            <person name="Yang S.J."/>
            <person name="Kang I."/>
            <person name="Cho J.C."/>
        </authorList>
    </citation>
    <scope>NUCLEOTIDE SEQUENCE [LARGE SCALE GENOMIC DNA]</scope>
    <source>
        <strain evidence="7 8">IMCC14465</strain>
    </source>
</reference>
<dbReference type="STRING" id="1220535.IMCC14465_02240"/>